<keyword evidence="5 8" id="KW-1133">Transmembrane helix</keyword>
<feature type="region of interest" description="Disordered" evidence="7">
    <location>
        <begin position="427"/>
        <end position="452"/>
    </location>
</feature>
<keyword evidence="10" id="KW-1185">Reference proteome</keyword>
<comment type="subcellular location">
    <subcellularLocation>
        <location evidence="1">Membrane</location>
        <topology evidence="1">Multi-pass membrane protein</topology>
    </subcellularLocation>
</comment>
<feature type="transmembrane region" description="Helical" evidence="8">
    <location>
        <begin position="337"/>
        <end position="361"/>
    </location>
</feature>
<proteinExistence type="inferred from homology"/>
<feature type="transmembrane region" description="Helical" evidence="8">
    <location>
        <begin position="164"/>
        <end position="185"/>
    </location>
</feature>
<dbReference type="SUPFAM" id="SSF103473">
    <property type="entry name" value="MFS general substrate transporter"/>
    <property type="match status" value="1"/>
</dbReference>
<protein>
    <submittedName>
        <fullName evidence="9">Uncharacterized protein</fullName>
    </submittedName>
</protein>
<evidence type="ECO:0000256" key="5">
    <source>
        <dbReference type="ARBA" id="ARBA00022989"/>
    </source>
</evidence>
<keyword evidence="6 8" id="KW-0472">Membrane</keyword>
<evidence type="ECO:0000256" key="4">
    <source>
        <dbReference type="ARBA" id="ARBA00022692"/>
    </source>
</evidence>
<dbReference type="AlphaFoldDB" id="A0A7J6RZV1"/>
<dbReference type="GO" id="GO:0016020">
    <property type="term" value="C:membrane"/>
    <property type="evidence" value="ECO:0007669"/>
    <property type="project" value="UniProtKB-SubCell"/>
</dbReference>
<dbReference type="Proteomes" id="UP000553632">
    <property type="component" value="Unassembled WGS sequence"/>
</dbReference>
<reference evidence="9 10" key="1">
    <citation type="submission" date="2020-04" db="EMBL/GenBank/DDBJ databases">
        <title>Perkinsus olseni comparative genomics.</title>
        <authorList>
            <person name="Bogema D.R."/>
        </authorList>
    </citation>
    <scope>NUCLEOTIDE SEQUENCE [LARGE SCALE GENOMIC DNA]</scope>
    <source>
        <strain evidence="9 10">ATCC PRA-207</strain>
    </source>
</reference>
<comment type="caution">
    <text evidence="9">The sequence shown here is derived from an EMBL/GenBank/DDBJ whole genome shotgun (WGS) entry which is preliminary data.</text>
</comment>
<keyword evidence="4 8" id="KW-0812">Transmembrane</keyword>
<evidence type="ECO:0000256" key="7">
    <source>
        <dbReference type="SAM" id="MobiDB-lite"/>
    </source>
</evidence>
<feature type="transmembrane region" description="Helical" evidence="8">
    <location>
        <begin position="107"/>
        <end position="129"/>
    </location>
</feature>
<dbReference type="EMBL" id="JABANO010021929">
    <property type="protein sequence ID" value="KAF4725981.1"/>
    <property type="molecule type" value="Genomic_DNA"/>
</dbReference>
<name>A0A7J6RZV1_PEROL</name>
<evidence type="ECO:0000313" key="10">
    <source>
        <dbReference type="Proteomes" id="UP000553632"/>
    </source>
</evidence>
<sequence>DRWLVISSQRTLMTLYVLSSFTQALPMVAIGILLREDLGLATDNVALALFYANAFIPFYFRFLYGFISDNFPVCGTRRLFYLLVCYAAMSILYMLYGTWVVSLPRAYVVAILLNVVFAFSESCLDAIAVQRSRTAANNSTGIAGPTAEDHGYTKAASDIQSAAMLCRTLGTLLIGFVASALGAILPHRTVIASTCVVPLCSALTVISCRSDIETHHRPTLSRTSCCNFHVTEIVAIVRPLLRPCCFIVVFAMMPNTTDVYTSYIYTVFSYNQTVLNFLGISYTVGSLLGTSLYWWLLRDSPLTKVFICSTIIAACAGLTRLGVIWHVNRVLAIPDGVFVAVDIFFVATCNSVALMPVLVLAGVTASRTQDSEGFMFAALMAFNSLGGYLSAYWSVLVLKVTGNPGQDNDYHGFVIIVVIVMARREPQGPKSGLPGHDSEPSTPTRFVGPERKPVWVKMTRERRKRVLEARGIIARGAMRDIGDEDDMLREFISDFTGRSHGSGSKQLPPTSDSSFVAEADAGAGG</sequence>
<evidence type="ECO:0000256" key="1">
    <source>
        <dbReference type="ARBA" id="ARBA00004141"/>
    </source>
</evidence>
<evidence type="ECO:0000256" key="2">
    <source>
        <dbReference type="ARBA" id="ARBA00007015"/>
    </source>
</evidence>
<dbReference type="OMA" id="AMSILYM"/>
<evidence type="ECO:0000313" key="9">
    <source>
        <dbReference type="EMBL" id="KAF4725981.1"/>
    </source>
</evidence>
<feature type="transmembrane region" description="Helical" evidence="8">
    <location>
        <begin position="305"/>
        <end position="325"/>
    </location>
</feature>
<gene>
    <name evidence="9" type="ORF">FOZ63_027196</name>
</gene>
<feature type="compositionally biased region" description="Polar residues" evidence="7">
    <location>
        <begin position="499"/>
        <end position="514"/>
    </location>
</feature>
<comment type="similarity">
    <text evidence="2">Belongs to the major facilitator superfamily. Folate-biopterin transporter (TC 2.A.71) family.</text>
</comment>
<feature type="transmembrane region" description="Helical" evidence="8">
    <location>
        <begin position="12"/>
        <end position="34"/>
    </location>
</feature>
<dbReference type="Pfam" id="PF03092">
    <property type="entry name" value="BT1"/>
    <property type="match status" value="1"/>
</dbReference>
<feature type="transmembrane region" description="Helical" evidence="8">
    <location>
        <begin position="273"/>
        <end position="296"/>
    </location>
</feature>
<dbReference type="PANTHER" id="PTHR31585:SF0">
    <property type="entry name" value="FOLATE-BIOPTERIN TRANSPORTER 1, CHLOROPLASTIC"/>
    <property type="match status" value="1"/>
</dbReference>
<organism evidence="9 10">
    <name type="scientific">Perkinsus olseni</name>
    <name type="common">Perkinsus atlanticus</name>
    <dbReference type="NCBI Taxonomy" id="32597"/>
    <lineage>
        <taxon>Eukaryota</taxon>
        <taxon>Sar</taxon>
        <taxon>Alveolata</taxon>
        <taxon>Perkinsozoa</taxon>
        <taxon>Perkinsea</taxon>
        <taxon>Perkinsida</taxon>
        <taxon>Perkinsidae</taxon>
        <taxon>Perkinsus</taxon>
    </lineage>
</organism>
<feature type="region of interest" description="Disordered" evidence="7">
    <location>
        <begin position="495"/>
        <end position="525"/>
    </location>
</feature>
<evidence type="ECO:0000256" key="6">
    <source>
        <dbReference type="ARBA" id="ARBA00023136"/>
    </source>
</evidence>
<dbReference type="InterPro" id="IPR036259">
    <property type="entry name" value="MFS_trans_sf"/>
</dbReference>
<feature type="non-terminal residue" evidence="9">
    <location>
        <position position="1"/>
    </location>
</feature>
<dbReference type="InterPro" id="IPR039309">
    <property type="entry name" value="BT1"/>
</dbReference>
<feature type="transmembrane region" description="Helical" evidence="8">
    <location>
        <begin position="373"/>
        <end position="393"/>
    </location>
</feature>
<evidence type="ECO:0000256" key="3">
    <source>
        <dbReference type="ARBA" id="ARBA00022448"/>
    </source>
</evidence>
<feature type="transmembrane region" description="Helical" evidence="8">
    <location>
        <begin position="46"/>
        <end position="67"/>
    </location>
</feature>
<evidence type="ECO:0000256" key="8">
    <source>
        <dbReference type="SAM" id="Phobius"/>
    </source>
</evidence>
<feature type="non-terminal residue" evidence="9">
    <location>
        <position position="525"/>
    </location>
</feature>
<keyword evidence="3" id="KW-0813">Transport</keyword>
<accession>A0A7J6RZV1</accession>
<feature type="transmembrane region" description="Helical" evidence="8">
    <location>
        <begin position="79"/>
        <end position="101"/>
    </location>
</feature>
<dbReference type="PANTHER" id="PTHR31585">
    <property type="entry name" value="FOLATE-BIOPTERIN TRANSPORTER 1, CHLOROPLASTIC"/>
    <property type="match status" value="1"/>
</dbReference>